<proteinExistence type="predicted"/>
<evidence type="ECO:0000313" key="1">
    <source>
        <dbReference type="EMBL" id="MDR7086838.1"/>
    </source>
</evidence>
<protein>
    <submittedName>
        <fullName evidence="1">Uncharacterized protein</fullName>
    </submittedName>
</protein>
<gene>
    <name evidence="1" type="ORF">J2X11_001677</name>
</gene>
<reference evidence="1 2" key="1">
    <citation type="submission" date="2023-07" db="EMBL/GenBank/DDBJ databases">
        <title>Sorghum-associated microbial communities from plants grown in Nebraska, USA.</title>
        <authorList>
            <person name="Schachtman D."/>
        </authorList>
    </citation>
    <scope>NUCLEOTIDE SEQUENCE [LARGE SCALE GENOMIC DNA]</scope>
    <source>
        <strain evidence="1 2">BE248</strain>
    </source>
</reference>
<name>A0ABU1UNS9_9ACTN</name>
<dbReference type="Proteomes" id="UP001257739">
    <property type="component" value="Unassembled WGS sequence"/>
</dbReference>
<sequence length="62" mass="6775">MNGHGGNIRLLPRDPSTFRFSLLRVFDPATPISKTNAAECHFKYALDSVIRGMNGAGQTARV</sequence>
<dbReference type="EMBL" id="JAVDWH010000001">
    <property type="protein sequence ID" value="MDR7086838.1"/>
    <property type="molecule type" value="Genomic_DNA"/>
</dbReference>
<dbReference type="RefSeq" id="WP_309969447.1">
    <property type="nucleotide sequence ID" value="NZ_JAVDWH010000001.1"/>
</dbReference>
<keyword evidence="2" id="KW-1185">Reference proteome</keyword>
<organism evidence="1 2">
    <name type="scientific">Aeromicrobium panaciterrae</name>
    <dbReference type="NCBI Taxonomy" id="363861"/>
    <lineage>
        <taxon>Bacteria</taxon>
        <taxon>Bacillati</taxon>
        <taxon>Actinomycetota</taxon>
        <taxon>Actinomycetes</taxon>
        <taxon>Propionibacteriales</taxon>
        <taxon>Nocardioidaceae</taxon>
        <taxon>Aeromicrobium</taxon>
    </lineage>
</organism>
<comment type="caution">
    <text evidence="1">The sequence shown here is derived from an EMBL/GenBank/DDBJ whole genome shotgun (WGS) entry which is preliminary data.</text>
</comment>
<evidence type="ECO:0000313" key="2">
    <source>
        <dbReference type="Proteomes" id="UP001257739"/>
    </source>
</evidence>
<accession>A0ABU1UNS9</accession>